<accession>A0ABT1JM67</accession>
<organism evidence="2 3">
    <name type="scientific">Actinoalloteichus caeruleus DSM 43889</name>
    <dbReference type="NCBI Taxonomy" id="1120930"/>
    <lineage>
        <taxon>Bacteria</taxon>
        <taxon>Bacillati</taxon>
        <taxon>Actinomycetota</taxon>
        <taxon>Actinomycetes</taxon>
        <taxon>Pseudonocardiales</taxon>
        <taxon>Pseudonocardiaceae</taxon>
        <taxon>Actinoalloteichus</taxon>
        <taxon>Actinoalloteichus cyanogriseus</taxon>
    </lineage>
</organism>
<protein>
    <submittedName>
        <fullName evidence="2">Conserved protein PhnB, glyoxalase superfamily</fullName>
    </submittedName>
</protein>
<dbReference type="InterPro" id="IPR029068">
    <property type="entry name" value="Glyas_Bleomycin-R_OHBP_Dase"/>
</dbReference>
<sequence>MPGENKTLVWPVLAYEDAPAGIRFLVNAFGFQENVVYPGETPDVVLHAELLWPEGGGVMLGSASAGEGHAIRPGGCAVYLVTSTPDELFDQAVAGGAEVVVAPEDKDYGARGFTVRDPEGNEWSFGTYSGG</sequence>
<dbReference type="Proteomes" id="UP000791080">
    <property type="component" value="Unassembled WGS sequence"/>
</dbReference>
<dbReference type="RefSeq" id="WP_026419376.1">
    <property type="nucleotide sequence ID" value="NZ_AUBJ02000001.1"/>
</dbReference>
<dbReference type="InterPro" id="IPR004360">
    <property type="entry name" value="Glyas_Fos-R_dOase_dom"/>
</dbReference>
<dbReference type="PANTHER" id="PTHR34109">
    <property type="entry name" value="BNAUNNG04460D PROTEIN-RELATED"/>
    <property type="match status" value="1"/>
</dbReference>
<dbReference type="PANTHER" id="PTHR34109:SF1">
    <property type="entry name" value="VOC DOMAIN-CONTAINING PROTEIN"/>
    <property type="match status" value="1"/>
</dbReference>
<dbReference type="EMBL" id="AUBJ02000001">
    <property type="protein sequence ID" value="MCP2333625.1"/>
    <property type="molecule type" value="Genomic_DNA"/>
</dbReference>
<dbReference type="Gene3D" id="3.30.720.110">
    <property type="match status" value="1"/>
</dbReference>
<dbReference type="PROSITE" id="PS51819">
    <property type="entry name" value="VOC"/>
    <property type="match status" value="1"/>
</dbReference>
<proteinExistence type="predicted"/>
<reference evidence="2 3" key="2">
    <citation type="submission" date="2022-06" db="EMBL/GenBank/DDBJ databases">
        <title>Genomic Encyclopedia of Type Strains, Phase I: the one thousand microbial genomes (KMG-I) project.</title>
        <authorList>
            <person name="Kyrpides N."/>
        </authorList>
    </citation>
    <scope>NUCLEOTIDE SEQUENCE [LARGE SCALE GENOMIC DNA]</scope>
    <source>
        <strain evidence="2 3">DSM 43889</strain>
    </source>
</reference>
<dbReference type="Pfam" id="PF00903">
    <property type="entry name" value="Glyoxalase"/>
    <property type="match status" value="1"/>
</dbReference>
<dbReference type="SUPFAM" id="SSF54593">
    <property type="entry name" value="Glyoxalase/Bleomycin resistance protein/Dihydroxybiphenyl dioxygenase"/>
    <property type="match status" value="1"/>
</dbReference>
<evidence type="ECO:0000313" key="3">
    <source>
        <dbReference type="Proteomes" id="UP000791080"/>
    </source>
</evidence>
<name>A0ABT1JM67_ACTCY</name>
<keyword evidence="3" id="KW-1185">Reference proteome</keyword>
<dbReference type="Gene3D" id="3.30.720.120">
    <property type="match status" value="1"/>
</dbReference>
<evidence type="ECO:0000259" key="1">
    <source>
        <dbReference type="PROSITE" id="PS51819"/>
    </source>
</evidence>
<gene>
    <name evidence="2" type="ORF">G443_003895</name>
</gene>
<feature type="domain" description="VOC" evidence="1">
    <location>
        <begin position="7"/>
        <end position="128"/>
    </location>
</feature>
<evidence type="ECO:0000313" key="2">
    <source>
        <dbReference type="EMBL" id="MCP2333625.1"/>
    </source>
</evidence>
<comment type="caution">
    <text evidence="2">The sequence shown here is derived from an EMBL/GenBank/DDBJ whole genome shotgun (WGS) entry which is preliminary data.</text>
</comment>
<reference evidence="2 3" key="1">
    <citation type="submission" date="2013-07" db="EMBL/GenBank/DDBJ databases">
        <authorList>
            <consortium name="DOE Joint Genome Institute"/>
            <person name="Reeve W."/>
            <person name="Huntemann M."/>
            <person name="Han J."/>
            <person name="Chen A."/>
            <person name="Kyrpides N."/>
            <person name="Mavromatis K."/>
            <person name="Markowitz V."/>
            <person name="Palaniappan K."/>
            <person name="Ivanova N."/>
            <person name="Schaumberg A."/>
            <person name="Pati A."/>
            <person name="Liolios K."/>
            <person name="Nordberg H.P."/>
            <person name="Cantor M.N."/>
            <person name="Hua S.X."/>
            <person name="Woyke T."/>
        </authorList>
    </citation>
    <scope>NUCLEOTIDE SEQUENCE [LARGE SCALE GENOMIC DNA]</scope>
    <source>
        <strain evidence="2 3">DSM 43889</strain>
    </source>
</reference>
<dbReference type="InterPro" id="IPR037523">
    <property type="entry name" value="VOC_core"/>
</dbReference>